<name>A0A8H4W2P1_9HELO</name>
<protein>
    <submittedName>
        <fullName evidence="2">Uncharacterized protein</fullName>
    </submittedName>
</protein>
<feature type="compositionally biased region" description="Acidic residues" evidence="1">
    <location>
        <begin position="306"/>
        <end position="319"/>
    </location>
</feature>
<feature type="compositionally biased region" description="Basic and acidic residues" evidence="1">
    <location>
        <begin position="320"/>
        <end position="333"/>
    </location>
</feature>
<feature type="compositionally biased region" description="Acidic residues" evidence="1">
    <location>
        <begin position="334"/>
        <end position="346"/>
    </location>
</feature>
<feature type="region of interest" description="Disordered" evidence="1">
    <location>
        <begin position="259"/>
        <end position="367"/>
    </location>
</feature>
<reference evidence="2 3" key="1">
    <citation type="submission" date="2020-03" db="EMBL/GenBank/DDBJ databases">
        <title>Draft Genome Sequence of Cudoniella acicularis.</title>
        <authorList>
            <person name="Buettner E."/>
            <person name="Kellner H."/>
        </authorList>
    </citation>
    <scope>NUCLEOTIDE SEQUENCE [LARGE SCALE GENOMIC DNA]</scope>
    <source>
        <strain evidence="2 3">DSM 108380</strain>
    </source>
</reference>
<sequence>MEMSTILTILTCYSTLIRIWELTLSLIHSSLLRQITSQEPSQESWPAGSHRDVDLDGICRIVLRMLKHMQARLLAMSKCKAEGFAHNNQALFESAMPDLGTERERLVKGDREDSVGKRIEGIAKLLYGKDIVLQLTIVCSVENYCVDIDIMSDRDSLDSVSGEESDGVEDAGAIAMWFGIHEGTRIDVLDAGYCHALEGYYNENPYAPNFCRKSGVLLGGSVAFALRNSGFCSRFRQYSPPELQLVKFHKLYNEYKEQRRQIETPNRKPSPIEIVNPAGENLGWKDGRAPPSDEKYRSGEGLVVPDGDEEGIEGEEENDVLDHNQDDEATHTDEESDVMAGSEDEVDLRRIPFSDSEEEVEESHGRK</sequence>
<evidence type="ECO:0000313" key="3">
    <source>
        <dbReference type="Proteomes" id="UP000566819"/>
    </source>
</evidence>
<organism evidence="2 3">
    <name type="scientific">Cudoniella acicularis</name>
    <dbReference type="NCBI Taxonomy" id="354080"/>
    <lineage>
        <taxon>Eukaryota</taxon>
        <taxon>Fungi</taxon>
        <taxon>Dikarya</taxon>
        <taxon>Ascomycota</taxon>
        <taxon>Pezizomycotina</taxon>
        <taxon>Leotiomycetes</taxon>
        <taxon>Helotiales</taxon>
        <taxon>Tricladiaceae</taxon>
        <taxon>Cudoniella</taxon>
    </lineage>
</organism>
<dbReference type="AlphaFoldDB" id="A0A8H4W2P1"/>
<feature type="compositionally biased region" description="Basic and acidic residues" evidence="1">
    <location>
        <begin position="283"/>
        <end position="298"/>
    </location>
</feature>
<proteinExistence type="predicted"/>
<dbReference type="OrthoDB" id="4770086at2759"/>
<evidence type="ECO:0000256" key="1">
    <source>
        <dbReference type="SAM" id="MobiDB-lite"/>
    </source>
</evidence>
<keyword evidence="3" id="KW-1185">Reference proteome</keyword>
<gene>
    <name evidence="2" type="ORF">G7Y89_g6811</name>
</gene>
<dbReference type="Proteomes" id="UP000566819">
    <property type="component" value="Unassembled WGS sequence"/>
</dbReference>
<accession>A0A8H4W2P1</accession>
<evidence type="ECO:0000313" key="2">
    <source>
        <dbReference type="EMBL" id="KAF4631331.1"/>
    </source>
</evidence>
<dbReference type="EMBL" id="JAAMPI010000455">
    <property type="protein sequence ID" value="KAF4631331.1"/>
    <property type="molecule type" value="Genomic_DNA"/>
</dbReference>
<comment type="caution">
    <text evidence="2">The sequence shown here is derived from an EMBL/GenBank/DDBJ whole genome shotgun (WGS) entry which is preliminary data.</text>
</comment>